<evidence type="ECO:0000259" key="4">
    <source>
        <dbReference type="Pfam" id="PF14226"/>
    </source>
</evidence>
<evidence type="ECO:0000313" key="5">
    <source>
        <dbReference type="EMBL" id="RKP09880.1"/>
    </source>
</evidence>
<proteinExistence type="predicted"/>
<accession>A0A4P9XWS1</accession>
<dbReference type="GO" id="GO:0046872">
    <property type="term" value="F:metal ion binding"/>
    <property type="evidence" value="ECO:0007669"/>
    <property type="project" value="UniProtKB-KW"/>
</dbReference>
<dbReference type="Pfam" id="PF14226">
    <property type="entry name" value="DIOX_N"/>
    <property type="match status" value="1"/>
</dbReference>
<keyword evidence="1" id="KW-0479">Metal-binding</keyword>
<dbReference type="InterPro" id="IPR026992">
    <property type="entry name" value="DIOX_N"/>
</dbReference>
<evidence type="ECO:0000256" key="3">
    <source>
        <dbReference type="ARBA" id="ARBA00023004"/>
    </source>
</evidence>
<dbReference type="EMBL" id="KZ992483">
    <property type="protein sequence ID" value="RKP09880.1"/>
    <property type="molecule type" value="Genomic_DNA"/>
</dbReference>
<dbReference type="PANTHER" id="PTHR10209">
    <property type="entry name" value="OXIDOREDUCTASE, 2OG-FE II OXYGENASE FAMILY PROTEIN"/>
    <property type="match status" value="1"/>
</dbReference>
<organism evidence="5 6">
    <name type="scientific">Thamnocephalis sphaerospora</name>
    <dbReference type="NCBI Taxonomy" id="78915"/>
    <lineage>
        <taxon>Eukaryota</taxon>
        <taxon>Fungi</taxon>
        <taxon>Fungi incertae sedis</taxon>
        <taxon>Zoopagomycota</taxon>
        <taxon>Zoopagomycotina</taxon>
        <taxon>Zoopagomycetes</taxon>
        <taxon>Zoopagales</taxon>
        <taxon>Sigmoideomycetaceae</taxon>
        <taxon>Thamnocephalis</taxon>
    </lineage>
</organism>
<keyword evidence="3" id="KW-0408">Iron</keyword>
<protein>
    <recommendedName>
        <fullName evidence="4">Non-haem dioxygenase N-terminal domain-containing protein</fullName>
    </recommendedName>
</protein>
<dbReference type="SUPFAM" id="SSF51197">
    <property type="entry name" value="Clavaminate synthase-like"/>
    <property type="match status" value="1"/>
</dbReference>
<feature type="domain" description="Non-haem dioxygenase N-terminal" evidence="4">
    <location>
        <begin position="4"/>
        <end position="81"/>
    </location>
</feature>
<sequence>MEDLPVIDLSVYFQDPTSDAAVAECRKAAEALREYGALVVRDPRVTEQDNQCFLDMVEDYFGQPEEQKLKDVRPELGYQVGATPGLKEAPKCGTDAHCQKIIARMPEECRPQPINGPDPKWRFFWRIGEQPESSQFPQLNADPVVPEGFPTWETTMNNWGGHMHRAVLAVAELAAVGFGLPADAFTSLAKGGAHLLAPTATDLSVHNKAGTVLAGFHYDFNLLTIHGKSRFPGLFIWPRNGSKKMAVRVPDGCLLVQAGREMEWLTGGVVEAGYHEVIVSEATVKAIEHAKETRPDRPLWRISSTFFLHIASDSLLRPLLASNDPQVASQYPEMLTGHYVQRELAGISLLADAPAFD</sequence>
<dbReference type="AlphaFoldDB" id="A0A4P9XWS1"/>
<dbReference type="STRING" id="78915.A0A4P9XWS1"/>
<dbReference type="Gene3D" id="2.60.120.330">
    <property type="entry name" value="B-lactam Antibiotic, Isopenicillin N Synthase, Chain"/>
    <property type="match status" value="1"/>
</dbReference>
<dbReference type="Proteomes" id="UP000271241">
    <property type="component" value="Unassembled WGS sequence"/>
</dbReference>
<dbReference type="InterPro" id="IPR027443">
    <property type="entry name" value="IPNS-like_sf"/>
</dbReference>
<evidence type="ECO:0000313" key="6">
    <source>
        <dbReference type="Proteomes" id="UP000271241"/>
    </source>
</evidence>
<name>A0A4P9XWS1_9FUNG</name>
<dbReference type="OrthoDB" id="10248513at2759"/>
<dbReference type="PANTHER" id="PTHR10209:SF874">
    <property type="entry name" value="2-OXOGLUTARATE (2OG) AND FE(II)-DEPENDENT OXYGENASE SUPERFAMILY PROTEIN"/>
    <property type="match status" value="1"/>
</dbReference>
<dbReference type="GO" id="GO:0016491">
    <property type="term" value="F:oxidoreductase activity"/>
    <property type="evidence" value="ECO:0007669"/>
    <property type="project" value="UniProtKB-KW"/>
</dbReference>
<gene>
    <name evidence="5" type="ORF">THASP1DRAFT_28339</name>
</gene>
<keyword evidence="2" id="KW-0560">Oxidoreductase</keyword>
<evidence type="ECO:0000256" key="2">
    <source>
        <dbReference type="ARBA" id="ARBA00023002"/>
    </source>
</evidence>
<evidence type="ECO:0000256" key="1">
    <source>
        <dbReference type="ARBA" id="ARBA00022723"/>
    </source>
</evidence>
<keyword evidence="6" id="KW-1185">Reference proteome</keyword>
<reference evidence="6" key="1">
    <citation type="journal article" date="2018" name="Nat. Microbiol.">
        <title>Leveraging single-cell genomics to expand the fungal tree of life.</title>
        <authorList>
            <person name="Ahrendt S.R."/>
            <person name="Quandt C.A."/>
            <person name="Ciobanu D."/>
            <person name="Clum A."/>
            <person name="Salamov A."/>
            <person name="Andreopoulos B."/>
            <person name="Cheng J.F."/>
            <person name="Woyke T."/>
            <person name="Pelin A."/>
            <person name="Henrissat B."/>
            <person name="Reynolds N.K."/>
            <person name="Benny G.L."/>
            <person name="Smith M.E."/>
            <person name="James T.Y."/>
            <person name="Grigoriev I.V."/>
        </authorList>
    </citation>
    <scope>NUCLEOTIDE SEQUENCE [LARGE SCALE GENOMIC DNA]</scope>
    <source>
        <strain evidence="6">RSA 1356</strain>
    </source>
</reference>